<gene>
    <name evidence="1" type="ORF">AVW11_03935</name>
</gene>
<evidence type="ECO:0000313" key="2">
    <source>
        <dbReference type="Proteomes" id="UP000187151"/>
    </source>
</evidence>
<name>A0ABX3G9E0_9ACTN</name>
<comment type="caution">
    <text evidence="1">The sequence shown here is derived from an EMBL/GenBank/DDBJ whole genome shotgun (WGS) entry which is preliminary data.</text>
</comment>
<dbReference type="Proteomes" id="UP000187151">
    <property type="component" value="Unassembled WGS sequence"/>
</dbReference>
<reference evidence="1 2" key="1">
    <citation type="submission" date="2016-01" db="EMBL/GenBank/DDBJ databases">
        <title>Streptomyces amritsarensis strain MTCC 11845 genome sequencing and assembly.</title>
        <authorList>
            <person name="Sharma D."/>
            <person name="Nair G.R."/>
            <person name="Kaur G."/>
            <person name="Manhas R.K."/>
            <person name="Mayilraj S."/>
        </authorList>
    </citation>
    <scope>NUCLEOTIDE SEQUENCE [LARGE SCALE GENOMIC DNA]</scope>
    <source>
        <strain evidence="1 2">MTCC 11845</strain>
    </source>
</reference>
<dbReference type="RefSeq" id="WP_076043224.1">
    <property type="nucleotide sequence ID" value="NZ_MQUR01000005.1"/>
</dbReference>
<dbReference type="EMBL" id="MQUR01000005">
    <property type="protein sequence ID" value="OLZ72551.1"/>
    <property type="molecule type" value="Genomic_DNA"/>
</dbReference>
<accession>A0ABX3G9E0</accession>
<proteinExistence type="predicted"/>
<organism evidence="1 2">
    <name type="scientific">Streptomyces amritsarensis</name>
    <dbReference type="NCBI Taxonomy" id="681158"/>
    <lineage>
        <taxon>Bacteria</taxon>
        <taxon>Bacillati</taxon>
        <taxon>Actinomycetota</taxon>
        <taxon>Actinomycetes</taxon>
        <taxon>Kitasatosporales</taxon>
        <taxon>Streptomycetaceae</taxon>
        <taxon>Streptomyces</taxon>
    </lineage>
</organism>
<keyword evidence="2" id="KW-1185">Reference proteome</keyword>
<sequence>MADTTYRQLRADVQQLARSVATDGETIRRIGQRADQNAQAVARVADGLANLEVDTHTTGEAKDTARVMRGLSQAAIAAASAADNVAGAARAADAQARKSHEGIDEQVGAMTVPMAKAVFYEQE</sequence>
<protein>
    <submittedName>
        <fullName evidence="1">Uncharacterized protein</fullName>
    </submittedName>
</protein>
<evidence type="ECO:0000313" key="1">
    <source>
        <dbReference type="EMBL" id="OLZ72551.1"/>
    </source>
</evidence>